<evidence type="ECO:0000256" key="11">
    <source>
        <dbReference type="SAM" id="SignalP"/>
    </source>
</evidence>
<dbReference type="GO" id="GO:0005975">
    <property type="term" value="P:carbohydrate metabolic process"/>
    <property type="evidence" value="ECO:0007669"/>
    <property type="project" value="InterPro"/>
</dbReference>
<organism evidence="15">
    <name type="scientific">Prunus dulcis</name>
    <name type="common">Almond</name>
    <name type="synonym">Amygdalus dulcis</name>
    <dbReference type="NCBI Taxonomy" id="3755"/>
    <lineage>
        <taxon>Eukaryota</taxon>
        <taxon>Viridiplantae</taxon>
        <taxon>Streptophyta</taxon>
        <taxon>Embryophyta</taxon>
        <taxon>Tracheophyta</taxon>
        <taxon>Spermatophyta</taxon>
        <taxon>Magnoliopsida</taxon>
        <taxon>eudicotyledons</taxon>
        <taxon>Gunneridae</taxon>
        <taxon>Pentapetalae</taxon>
        <taxon>rosids</taxon>
        <taxon>fabids</taxon>
        <taxon>Rosales</taxon>
        <taxon>Rosaceae</taxon>
        <taxon>Amygdaloideae</taxon>
        <taxon>Amygdaleae</taxon>
        <taxon>Prunus</taxon>
    </lineage>
</organism>
<dbReference type="Gene3D" id="2.60.40.1180">
    <property type="entry name" value="Golgi alpha-mannosidase II"/>
    <property type="match status" value="4"/>
</dbReference>
<dbReference type="InterPro" id="IPR011013">
    <property type="entry name" value="Gal_mutarotase_sf_dom"/>
</dbReference>
<dbReference type="PROSITE" id="PS00129">
    <property type="entry name" value="GLYCOSYL_HYDROL_F31_1"/>
    <property type="match status" value="1"/>
</dbReference>
<evidence type="ECO:0000256" key="7">
    <source>
        <dbReference type="ARBA" id="ARBA00023180"/>
    </source>
</evidence>
<keyword evidence="7" id="KW-0325">Glycoprotein</keyword>
<dbReference type="CDD" id="cd14752">
    <property type="entry name" value="GH31_N"/>
    <property type="match status" value="2"/>
</dbReference>
<keyword evidence="8" id="KW-0326">Glycosidase</keyword>
<evidence type="ECO:0000256" key="2">
    <source>
        <dbReference type="ARBA" id="ARBA00004833"/>
    </source>
</evidence>
<feature type="domain" description="Glycoside hydrolase family 31 TIM barrel" evidence="12">
    <location>
        <begin position="1157"/>
        <end position="1475"/>
    </location>
</feature>
<dbReference type="InterPro" id="IPR000322">
    <property type="entry name" value="Glyco_hydro_31_TIM"/>
</dbReference>
<dbReference type="CDD" id="cd06603">
    <property type="entry name" value="GH31_GANC_GANAB_alpha"/>
    <property type="match status" value="2"/>
</dbReference>
<dbReference type="FunFam" id="3.20.20.80:FF:000039">
    <property type="entry name" value="Glucosidase, alpha neutral C"/>
    <property type="match status" value="1"/>
</dbReference>
<feature type="signal peptide" evidence="11">
    <location>
        <begin position="1"/>
        <end position="25"/>
    </location>
</feature>
<dbReference type="SUPFAM" id="SSF51011">
    <property type="entry name" value="Glycosyl hydrolase domain"/>
    <property type="match status" value="2"/>
</dbReference>
<dbReference type="Pfam" id="PF13802">
    <property type="entry name" value="Gal_mutarotas_2"/>
    <property type="match status" value="2"/>
</dbReference>
<dbReference type="Pfam" id="PF21365">
    <property type="entry name" value="Glyco_hydro_31_3rd"/>
    <property type="match status" value="2"/>
</dbReference>
<feature type="domain" description="Glycoside hydrolase family 31 TIM barrel" evidence="12">
    <location>
        <begin position="363"/>
        <end position="691"/>
    </location>
</feature>
<reference evidence="15" key="1">
    <citation type="journal article" date="2019" name="Science">
        <title>Mutation of a bHLH transcription factor allowed almond domestication.</title>
        <authorList>
            <person name="Sanchez-Perez R."/>
            <person name="Pavan S."/>
            <person name="Mazzeo R."/>
            <person name="Moldovan C."/>
            <person name="Aiese Cigliano R."/>
            <person name="Del Cueto J."/>
            <person name="Ricciardi F."/>
            <person name="Lotti C."/>
            <person name="Ricciardi L."/>
            <person name="Dicenta F."/>
            <person name="Lopez-Marques R.L."/>
            <person name="Lindberg Moller B."/>
        </authorList>
    </citation>
    <scope>NUCLEOTIDE SEQUENCE</scope>
</reference>
<dbReference type="GO" id="GO:0006491">
    <property type="term" value="P:N-glycan processing"/>
    <property type="evidence" value="ECO:0007669"/>
    <property type="project" value="TreeGrafter"/>
</dbReference>
<keyword evidence="4 11" id="KW-0732">Signal</keyword>
<evidence type="ECO:0000259" key="13">
    <source>
        <dbReference type="Pfam" id="PF13802"/>
    </source>
</evidence>
<dbReference type="Gene3D" id="2.60.40.1760">
    <property type="entry name" value="glycosyl hydrolase (family 31)"/>
    <property type="match status" value="2"/>
</dbReference>
<dbReference type="Gene3D" id="3.20.20.80">
    <property type="entry name" value="Glycosidases"/>
    <property type="match status" value="4"/>
</dbReference>
<evidence type="ECO:0000256" key="10">
    <source>
        <dbReference type="ARBA" id="ARBA00073689"/>
    </source>
</evidence>
<evidence type="ECO:0000256" key="9">
    <source>
        <dbReference type="ARBA" id="ARBA00042895"/>
    </source>
</evidence>
<dbReference type="PANTHER" id="PTHR22762">
    <property type="entry name" value="ALPHA-GLUCOSIDASE"/>
    <property type="match status" value="1"/>
</dbReference>
<keyword evidence="5 15" id="KW-0378">Hydrolase</keyword>
<dbReference type="InterPro" id="IPR025887">
    <property type="entry name" value="Glyco_hydro_31_N_dom"/>
</dbReference>
<dbReference type="InterPro" id="IPR017853">
    <property type="entry name" value="GH"/>
</dbReference>
<evidence type="ECO:0000256" key="1">
    <source>
        <dbReference type="ARBA" id="ARBA00004240"/>
    </source>
</evidence>
<name>A0A4Y1RER2_PRUDU</name>
<dbReference type="PANTHER" id="PTHR22762:SF54">
    <property type="entry name" value="BCDNA.GH04962"/>
    <property type="match status" value="1"/>
</dbReference>
<gene>
    <name evidence="15" type="ORF">Prudu_013091</name>
</gene>
<evidence type="ECO:0000256" key="5">
    <source>
        <dbReference type="ARBA" id="ARBA00022801"/>
    </source>
</evidence>
<evidence type="ECO:0000256" key="8">
    <source>
        <dbReference type="ARBA" id="ARBA00023295"/>
    </source>
</evidence>
<dbReference type="GO" id="GO:0005783">
    <property type="term" value="C:endoplasmic reticulum"/>
    <property type="evidence" value="ECO:0007669"/>
    <property type="project" value="UniProtKB-SubCell"/>
</dbReference>
<feature type="domain" description="Glycoside hydrolase family 31 N-terminal" evidence="13">
    <location>
        <begin position="91"/>
        <end position="307"/>
    </location>
</feature>
<dbReference type="InterPro" id="IPR048395">
    <property type="entry name" value="Glyco_hydro_31_C"/>
</dbReference>
<comment type="pathway">
    <text evidence="2">Glycan metabolism; N-glycan metabolism.</text>
</comment>
<evidence type="ECO:0000256" key="3">
    <source>
        <dbReference type="ARBA" id="ARBA00007806"/>
    </source>
</evidence>
<dbReference type="SUPFAM" id="SSF51445">
    <property type="entry name" value="(Trans)glycosidases"/>
    <property type="match status" value="2"/>
</dbReference>
<dbReference type="EMBL" id="AP019300">
    <property type="protein sequence ID" value="BBH02505.1"/>
    <property type="molecule type" value="Genomic_DNA"/>
</dbReference>
<dbReference type="GO" id="GO:0090599">
    <property type="term" value="F:alpha-glucosidase activity"/>
    <property type="evidence" value="ECO:0007669"/>
    <property type="project" value="TreeGrafter"/>
</dbReference>
<comment type="similarity">
    <text evidence="3">Belongs to the glycosyl hydrolase 31 family.</text>
</comment>
<evidence type="ECO:0000259" key="14">
    <source>
        <dbReference type="Pfam" id="PF21365"/>
    </source>
</evidence>
<evidence type="ECO:0000256" key="4">
    <source>
        <dbReference type="ARBA" id="ARBA00022729"/>
    </source>
</evidence>
<feature type="chain" id="PRO_5021502545" description="Probable glucan 1,3-alpha-glucosidase" evidence="11">
    <location>
        <begin position="26"/>
        <end position="1667"/>
    </location>
</feature>
<comment type="subcellular location">
    <subcellularLocation>
        <location evidence="1">Endoplasmic reticulum</location>
    </subcellularLocation>
</comment>
<evidence type="ECO:0000256" key="6">
    <source>
        <dbReference type="ARBA" id="ARBA00022824"/>
    </source>
</evidence>
<dbReference type="Pfam" id="PF01055">
    <property type="entry name" value="Glyco_hydro_31_2nd"/>
    <property type="match status" value="2"/>
</dbReference>
<sequence length="1667" mass="191146">MKTQMRNPTLLLLLLLSSQLCSVLSWKKDEFRNCNQTPFCKRARARKPSSSSLIAQDVAIFDGELTAKLFPEKTQENPDEQGQDRIKALVLTLSVYQDGILRLKIDEDPKLDPPKKRFEVPDVILPEFSNKKLWLQKLSTETIGGDVGPSTIVYLLDGYEAVLRHDPFEVYVREKGGNRVISLNSHGLFDFEQLRVKRDGEEWEERFKGHTDRRPYGPQSISFDVSFYGADHVYGIPERATSFALKPTRGPGIEDSEPYRLFNLDVFEYIHESPFGLYGSIPLMISHGKSRGTSGFFWLNAAEMQIDVLGSGWDAESGISLPSSQSRIDTLWMSEAGIVDTFFFVGPGPKDVVRQYTSVTGTPAMPQLFALAYHQCRWNYRDEEDVEQVDSKFDEHDIPYDVLWLDIEHTDGKRYLTWDRMLFPHPEEMQRKLAAKGRHMVTIVDPHIKRDDSYFLHKEATEKRYYVRDATGKDYDGWCWSGSSSYLDVLRPEVRSWWAEKFSLENYVGSTPSLYIWNDMNEPSVFNGPEVTMPRDALHQEDAEHREVHNAYGYYFHMATADGLVKRGDGGDRPFVLSRAVFAGSQRYGAIWTGDNTAEWDHLRVSVPMILTLGLTGISFSGADVGGFFGNPEPELLVRWYQLGAYYPFFRGHAHHDTKRREPWLFGDRNTERIREAIHIRYMLLPYFYTLFREANTSGVPVVRPLWMEFPSEEATFSNDEAFMIGSSLLVQGIYTEHARHASVYLPGKESWYEVKTGVAYKGGRTHKLDVNEESVPAFQRAGTIIPRKDRFRRSSTQMVNDPYTLVIALNSSQAAEGELYVDDGRSFEFQQGAYIHRRFLCSVLSWKKDEFRNCNQTPFCKRARARKPSSSSLIAQDVAIFDGELTAKLFPEKTQENPDEQDQDRIKALVLTLSIDEDPKLDPPKKRFEVPDVILPEFSNKKLWLQKLSTETIGGDAGPSTIVYLLDGYEAVLRMIPSRYTCVKRELRVKRDGEEWEERFKGHTDRRPYGPQSISFDVSFYGADHVYGIPERATSFALKPTRGPGIEDSEPYRLFNLDVFEYIHESPFGLYGSIPLMISHGKSRGTSGFFWLNAAEMQIDVLGSGWDAESGISLPSSQSRIDTLWMSEAGIVDTFFFVGPGPKDVVRQYTSVTGTPAMPQLFALAYHQCRWNYRDEEDVEQVDSKFDEHDIPYDVLWLDIEHTDGKRYLTWDRMLFPHPEEMQRKLAAKGRHMVTIVDPHIKRDDSYFLHKEATEKRYYVRDATGKDYDGWCWSGSSSYLDVLRPEVRSWWAEKFSLENYVASLHLMIIDHDQVTMPRDALHQEDAEHREVHNAYGYYFHMATADGLVKRGDGGDRPFVLSRAVFAGSQRYGAIWTGDNTAEWDHLRVSVPMILTLGLTGISFSGADVGGFFGNPEPELLVRWYQLGAYYPFFRGHAHHDTKRREPWLFGDRNTERIREAIHIRYMLLPYFYTLFREANTSGVPVVRPLWMEFPSEEATFSNDEAFMIGSSLLVQGIYTEHARHASVYLPGKESWYEVKTGVAYKGGRTHKLDVNEESVPAFQRAGTIIPRKDRFRRSSTQMVNDPYTLVIALNSSQAAEGELYVDDGRSFEFQQGAYIHRRFVFSDGKLTSLNLAPTPLAKPNFLQNASLRGLFCKDCPLGRRVL</sequence>
<evidence type="ECO:0000313" key="15">
    <source>
        <dbReference type="EMBL" id="BBH02505.1"/>
    </source>
</evidence>
<dbReference type="FunFam" id="3.20.20.80:FF:000046">
    <property type="entry name" value="Glucosidase alpha, neutral C"/>
    <property type="match status" value="2"/>
</dbReference>
<keyword evidence="6" id="KW-0256">Endoplasmic reticulum</keyword>
<evidence type="ECO:0000259" key="12">
    <source>
        <dbReference type="Pfam" id="PF01055"/>
    </source>
</evidence>
<feature type="domain" description="Glycosyl hydrolase family 31 C-terminal" evidence="14">
    <location>
        <begin position="1483"/>
        <end position="1570"/>
    </location>
</feature>
<accession>A0A4Y1RER2</accession>
<proteinExistence type="inferred from homology"/>
<dbReference type="InterPro" id="IPR013780">
    <property type="entry name" value="Glyco_hydro_b"/>
</dbReference>
<dbReference type="InterPro" id="IPR030458">
    <property type="entry name" value="Glyco_hydro_31_AS"/>
</dbReference>
<feature type="domain" description="Glycosyl hydrolase family 31 C-terminal" evidence="14">
    <location>
        <begin position="699"/>
        <end position="786"/>
    </location>
</feature>
<dbReference type="GO" id="GO:0030246">
    <property type="term" value="F:carbohydrate binding"/>
    <property type="evidence" value="ECO:0007669"/>
    <property type="project" value="InterPro"/>
</dbReference>
<protein>
    <recommendedName>
        <fullName evidence="10">Probable glucan 1,3-alpha-glucosidase</fullName>
    </recommendedName>
    <alternativeName>
        <fullName evidence="9">Glucosidase II subunit alpha</fullName>
    </alternativeName>
</protein>
<dbReference type="SUPFAM" id="SSF74650">
    <property type="entry name" value="Galactose mutarotase-like"/>
    <property type="match status" value="2"/>
</dbReference>
<feature type="domain" description="Glycoside hydrolase family 31 N-terminal" evidence="13">
    <location>
        <begin position="999"/>
        <end position="1101"/>
    </location>
</feature>